<dbReference type="PANTHER" id="PTHR22298">
    <property type="entry name" value="ENDO-1,4-BETA-GLUCANASE"/>
    <property type="match status" value="1"/>
</dbReference>
<dbReference type="GO" id="GO:0030245">
    <property type="term" value="P:cellulose catabolic process"/>
    <property type="evidence" value="ECO:0007669"/>
    <property type="project" value="UniProtKB-KW"/>
</dbReference>
<name>A0A8T0JCT4_CERPU</name>
<keyword evidence="4 10" id="KW-0136">Cellulose degradation</keyword>
<evidence type="ECO:0000256" key="5">
    <source>
        <dbReference type="ARBA" id="ARBA00023277"/>
    </source>
</evidence>
<feature type="active site" evidence="9">
    <location>
        <position position="556"/>
    </location>
</feature>
<keyword evidence="5 8" id="KW-0119">Carbohydrate metabolism</keyword>
<dbReference type="InterPro" id="IPR001701">
    <property type="entry name" value="Glyco_hydro_9"/>
</dbReference>
<keyword evidence="12" id="KW-0812">Transmembrane</keyword>
<dbReference type="OrthoDB" id="10257085at2759"/>
<evidence type="ECO:0000256" key="1">
    <source>
        <dbReference type="ARBA" id="ARBA00000966"/>
    </source>
</evidence>
<accession>A0A8T0JCT4</accession>
<dbReference type="Gene3D" id="1.50.10.10">
    <property type="match status" value="1"/>
</dbReference>
<sequence length="612" mass="68079">MYSNTWGGPMEMATDSDAGDDHRSRQLDVDHASVKSLEETQQSWLLEPQTKKKKKQVDLGCMVCSQKLFLIIVGTIAVASAIVGLSIIIWKFAPKKHHHPAPLDNYTIALKMALKFFDAQKSGRLDKSNNISWRATSALRDGRDAIGGPASNLSGGYYDAGDNIKFGFPGAYAMTLLSWSVIEYKEKYQAAGELDHIKKIIKWGTDYMLRTFNYTSPNVGYVFAQVGDANTSIPNDHYCWERPEDMDYPRPAYAVTSAPDLGGEMAAALAAASIVFKDSPVYSRKLILGATNIWTFARRKDTRARYVAGIPVGEVPFYNSTGYWDEYMWGAAWMYYATGNYTYLLLATNPDLAKNAQAKGGNPYYGTFSWDNKLIGAQVLLSRLYIMKSPGYPYEQELREYINQTNTVMCGYLPQYKKWNVTKGGLTMFLYGQPQQLQYAVANSMLASLYAEYMKAADVPGWNCKGYFYPAETLNNWARSQINYVLGHNPMNMSYVVGYGKKYPKQVHHRAASIPKTAGRVGCTQGHKFRDANSPNPHVIEGAMVMGPNKFDKYIDRRTNYNQAEPTLAGNAALVGALVSLSTVTKTGVDANTIFNAIPPLYRAPPPAPANP</sequence>
<feature type="active site" evidence="9">
    <location>
        <position position="565"/>
    </location>
</feature>
<dbReference type="EMBL" id="CM026421">
    <property type="protein sequence ID" value="KAG0592842.1"/>
    <property type="molecule type" value="Genomic_DNA"/>
</dbReference>
<keyword evidence="6 8" id="KW-0326">Glycosidase</keyword>
<evidence type="ECO:0000256" key="12">
    <source>
        <dbReference type="SAM" id="Phobius"/>
    </source>
</evidence>
<evidence type="ECO:0000256" key="4">
    <source>
        <dbReference type="ARBA" id="ARBA00023001"/>
    </source>
</evidence>
<evidence type="ECO:0000256" key="6">
    <source>
        <dbReference type="ARBA" id="ARBA00023295"/>
    </source>
</evidence>
<dbReference type="Proteomes" id="UP000822688">
    <property type="component" value="Chromosome 1"/>
</dbReference>
<comment type="similarity">
    <text evidence="2 8 10">Belongs to the glycosyl hydrolase 9 (cellulase E) family.</text>
</comment>
<dbReference type="AlphaFoldDB" id="A0A8T0JCT4"/>
<comment type="caution">
    <text evidence="14">The sequence shown here is derived from an EMBL/GenBank/DDBJ whole genome shotgun (WGS) entry which is preliminary data.</text>
</comment>
<dbReference type="InterPro" id="IPR018221">
    <property type="entry name" value="Glyco_hydro_9_His_AS"/>
</dbReference>
<dbReference type="GO" id="GO:0008810">
    <property type="term" value="F:cellulase activity"/>
    <property type="evidence" value="ECO:0007669"/>
    <property type="project" value="UniProtKB-EC"/>
</dbReference>
<feature type="domain" description="Glycoside hydrolase family 9" evidence="13">
    <location>
        <begin position="106"/>
        <end position="578"/>
    </location>
</feature>
<dbReference type="PROSITE" id="PS00698">
    <property type="entry name" value="GH9_3"/>
    <property type="match status" value="1"/>
</dbReference>
<dbReference type="Pfam" id="PF00759">
    <property type="entry name" value="Glyco_hydro_9"/>
    <property type="match status" value="1"/>
</dbReference>
<evidence type="ECO:0000256" key="10">
    <source>
        <dbReference type="RuleBase" id="RU361166"/>
    </source>
</evidence>
<comment type="catalytic activity">
    <reaction evidence="1 10">
        <text>Endohydrolysis of (1-&gt;4)-beta-D-glucosidic linkages in cellulose, lichenin and cereal beta-D-glucans.</text>
        <dbReference type="EC" id="3.2.1.4"/>
    </reaction>
</comment>
<evidence type="ECO:0000256" key="7">
    <source>
        <dbReference type="ARBA" id="ARBA00023326"/>
    </source>
</evidence>
<evidence type="ECO:0000259" key="13">
    <source>
        <dbReference type="Pfam" id="PF00759"/>
    </source>
</evidence>
<dbReference type="FunFam" id="1.50.10.10:FF:000020">
    <property type="entry name" value="Endoglucanase"/>
    <property type="match status" value="1"/>
</dbReference>
<keyword evidence="3 8" id="KW-0378">Hydrolase</keyword>
<reference evidence="14" key="1">
    <citation type="submission" date="2020-06" db="EMBL/GenBank/DDBJ databases">
        <title>WGS assembly of Ceratodon purpureus strain R40.</title>
        <authorList>
            <person name="Carey S.B."/>
            <person name="Jenkins J."/>
            <person name="Shu S."/>
            <person name="Lovell J.T."/>
            <person name="Sreedasyam A."/>
            <person name="Maumus F."/>
            <person name="Tiley G.P."/>
            <person name="Fernandez-Pozo N."/>
            <person name="Barry K."/>
            <person name="Chen C."/>
            <person name="Wang M."/>
            <person name="Lipzen A."/>
            <person name="Daum C."/>
            <person name="Saski C.A."/>
            <person name="Payton A.C."/>
            <person name="Mcbreen J.C."/>
            <person name="Conrad R.E."/>
            <person name="Kollar L.M."/>
            <person name="Olsson S."/>
            <person name="Huttunen S."/>
            <person name="Landis J.B."/>
            <person name="Wickett N.J."/>
            <person name="Johnson M.G."/>
            <person name="Rensing S.A."/>
            <person name="Grimwood J."/>
            <person name="Schmutz J."/>
            <person name="Mcdaniel S.F."/>
        </authorList>
    </citation>
    <scope>NUCLEOTIDE SEQUENCE</scope>
    <source>
        <strain evidence="14">R40</strain>
    </source>
</reference>
<evidence type="ECO:0000256" key="8">
    <source>
        <dbReference type="PROSITE-ProRule" id="PRU10059"/>
    </source>
</evidence>
<evidence type="ECO:0000256" key="9">
    <source>
        <dbReference type="PROSITE-ProRule" id="PRU10060"/>
    </source>
</evidence>
<dbReference type="SUPFAM" id="SSF48208">
    <property type="entry name" value="Six-hairpin glycosidases"/>
    <property type="match status" value="1"/>
</dbReference>
<evidence type="ECO:0000256" key="2">
    <source>
        <dbReference type="ARBA" id="ARBA00007072"/>
    </source>
</evidence>
<dbReference type="PROSITE" id="PS00592">
    <property type="entry name" value="GH9_2"/>
    <property type="match status" value="1"/>
</dbReference>
<gene>
    <name evidence="14" type="ORF">KC19_1G284200</name>
</gene>
<feature type="transmembrane region" description="Helical" evidence="12">
    <location>
        <begin position="68"/>
        <end position="90"/>
    </location>
</feature>
<keyword evidence="12" id="KW-1133">Transmembrane helix</keyword>
<protein>
    <recommendedName>
        <fullName evidence="10">Endoglucanase</fullName>
        <ecNumber evidence="10">3.2.1.4</ecNumber>
    </recommendedName>
</protein>
<evidence type="ECO:0000256" key="3">
    <source>
        <dbReference type="ARBA" id="ARBA00022801"/>
    </source>
</evidence>
<feature type="region of interest" description="Disordered" evidence="11">
    <location>
        <begin position="1"/>
        <end position="25"/>
    </location>
</feature>
<feature type="active site" evidence="8">
    <location>
        <position position="508"/>
    </location>
</feature>
<proteinExistence type="inferred from homology"/>
<organism evidence="14 15">
    <name type="scientific">Ceratodon purpureus</name>
    <name type="common">Fire moss</name>
    <name type="synonym">Dicranum purpureum</name>
    <dbReference type="NCBI Taxonomy" id="3225"/>
    <lineage>
        <taxon>Eukaryota</taxon>
        <taxon>Viridiplantae</taxon>
        <taxon>Streptophyta</taxon>
        <taxon>Embryophyta</taxon>
        <taxon>Bryophyta</taxon>
        <taxon>Bryophytina</taxon>
        <taxon>Bryopsida</taxon>
        <taxon>Dicranidae</taxon>
        <taxon>Pseudoditrichales</taxon>
        <taxon>Ditrichaceae</taxon>
        <taxon>Ceratodon</taxon>
    </lineage>
</organism>
<dbReference type="EC" id="3.2.1.4" evidence="10"/>
<evidence type="ECO:0000313" key="14">
    <source>
        <dbReference type="EMBL" id="KAG0592842.1"/>
    </source>
</evidence>
<dbReference type="InterPro" id="IPR012341">
    <property type="entry name" value="6hp_glycosidase-like_sf"/>
</dbReference>
<dbReference type="InterPro" id="IPR033126">
    <property type="entry name" value="Glyco_hydro_9_Asp/Glu_AS"/>
</dbReference>
<dbReference type="InterPro" id="IPR008928">
    <property type="entry name" value="6-hairpin_glycosidase_sf"/>
</dbReference>
<keyword evidence="7 8" id="KW-0624">Polysaccharide degradation</keyword>
<evidence type="ECO:0000313" key="15">
    <source>
        <dbReference type="Proteomes" id="UP000822688"/>
    </source>
</evidence>
<evidence type="ECO:0000256" key="11">
    <source>
        <dbReference type="SAM" id="MobiDB-lite"/>
    </source>
</evidence>
<keyword evidence="15" id="KW-1185">Reference proteome</keyword>
<keyword evidence="12" id="KW-0472">Membrane</keyword>